<dbReference type="CDD" id="cd04081">
    <property type="entry name" value="CBM35_galactosidase-like"/>
    <property type="match status" value="1"/>
</dbReference>
<feature type="domain" description="CBM6" evidence="2">
    <location>
        <begin position="722"/>
        <end position="854"/>
    </location>
</feature>
<dbReference type="SUPFAM" id="SSF51445">
    <property type="entry name" value="(Trans)glycosidases"/>
    <property type="match status" value="1"/>
</dbReference>
<gene>
    <name evidence="3" type="ORF">RNB18_49660</name>
</gene>
<reference evidence="4" key="1">
    <citation type="submission" date="2023-07" db="EMBL/GenBank/DDBJ databases">
        <title>30 novel species of actinomycetes from the DSMZ collection.</title>
        <authorList>
            <person name="Nouioui I."/>
        </authorList>
    </citation>
    <scope>NUCLEOTIDE SEQUENCE [LARGE SCALE GENOMIC DNA]</scope>
    <source>
        <strain evidence="4">DSM 41640</strain>
    </source>
</reference>
<dbReference type="Gene3D" id="3.20.20.80">
    <property type="entry name" value="Glycosidases"/>
    <property type="match status" value="1"/>
</dbReference>
<dbReference type="Pfam" id="PF16990">
    <property type="entry name" value="CBM_35"/>
    <property type="match status" value="2"/>
</dbReference>
<dbReference type="SUPFAM" id="SSF49785">
    <property type="entry name" value="Galactose-binding domain-like"/>
    <property type="match status" value="2"/>
</dbReference>
<dbReference type="PROSITE" id="PS51318">
    <property type="entry name" value="TAT"/>
    <property type="match status" value="1"/>
</dbReference>
<keyword evidence="1" id="KW-0732">Signal</keyword>
<dbReference type="RefSeq" id="WP_311720726.1">
    <property type="nucleotide sequence ID" value="NZ_JAVREZ010000038.1"/>
</dbReference>
<dbReference type="Proteomes" id="UP001183824">
    <property type="component" value="Unassembled WGS sequence"/>
</dbReference>
<name>A0ABU2VR90_9ACTN</name>
<accession>A0ABU2VR90</accession>
<organism evidence="3 4">
    <name type="scientific">Streptomyces doebereineriae</name>
    <dbReference type="NCBI Taxonomy" id="3075528"/>
    <lineage>
        <taxon>Bacteria</taxon>
        <taxon>Bacillati</taxon>
        <taxon>Actinomycetota</taxon>
        <taxon>Actinomycetes</taxon>
        <taxon>Kitasatosporales</taxon>
        <taxon>Streptomycetaceae</taxon>
        <taxon>Streptomyces</taxon>
    </lineage>
</organism>
<dbReference type="InterPro" id="IPR005084">
    <property type="entry name" value="CBM6"/>
</dbReference>
<keyword evidence="4" id="KW-1185">Reference proteome</keyword>
<dbReference type="PROSITE" id="PS51175">
    <property type="entry name" value="CBM6"/>
    <property type="match status" value="2"/>
</dbReference>
<feature type="signal peptide" evidence="1">
    <location>
        <begin position="1"/>
        <end position="41"/>
    </location>
</feature>
<dbReference type="InterPro" id="IPR006311">
    <property type="entry name" value="TAT_signal"/>
</dbReference>
<feature type="chain" id="PRO_5045685624" evidence="1">
    <location>
        <begin position="42"/>
        <end position="858"/>
    </location>
</feature>
<evidence type="ECO:0000313" key="4">
    <source>
        <dbReference type="Proteomes" id="UP001183824"/>
    </source>
</evidence>
<evidence type="ECO:0000256" key="1">
    <source>
        <dbReference type="SAM" id="SignalP"/>
    </source>
</evidence>
<dbReference type="EMBL" id="JAVREZ010000038">
    <property type="protein sequence ID" value="MDT0488136.1"/>
    <property type="molecule type" value="Genomic_DNA"/>
</dbReference>
<evidence type="ECO:0000259" key="2">
    <source>
        <dbReference type="PROSITE" id="PS51175"/>
    </source>
</evidence>
<dbReference type="InterPro" id="IPR017853">
    <property type="entry name" value="GH"/>
</dbReference>
<dbReference type="InterPro" id="IPR008979">
    <property type="entry name" value="Galactose-bd-like_sf"/>
</dbReference>
<comment type="caution">
    <text evidence="3">The sequence shown here is derived from an EMBL/GenBank/DDBJ whole genome shotgun (WGS) entry which is preliminary data.</text>
</comment>
<dbReference type="Gene3D" id="2.60.120.260">
    <property type="entry name" value="Galactose-binding domain-like"/>
    <property type="match status" value="3"/>
</dbReference>
<feature type="domain" description="CBM6" evidence="2">
    <location>
        <begin position="465"/>
        <end position="593"/>
    </location>
</feature>
<protein>
    <submittedName>
        <fullName evidence="3">CBM35 domain-containing protein</fullName>
    </submittedName>
</protein>
<sequence>MPRTSALPESPRTTRRLVGLAGAAVVSALVGSFLTSPAAQAAAPQLKVDLGTTTGAVMHGANGALYGLSDDGVPGDSVVAPLHLKTIAQKAPDGAQHPNGDALVVQSQYARTGGGDNLIYMQDIYANWPYENLGLSDYLTKVDTMVRKVAARPDAGTFVWVPFNEPDGNWYTGLGSSDATTYANALSSFKSDWTTVYDKIRSIIPDARIAGPNETHYDPRLMGDFYPWAKANDVLPDITTWHELDPGSLAHFESNLAAYRTIETDAGISPRPVNINEYADRRDLSVPGQMVQWMSMFERNKVDADLAYWDIAGNLDDNVAQTNIPNGNWWLMRWYAGLSGQTAKVTPPQANTTDTLQGIASLDTGRKQAQVLLGGGTSGSADTVIQHIPSSFGRKVNISVERTAWSGYEGGAPAPKVLARSTYAVAADGSVTVPLTGLDPMSAYRITVNPAGTGSPTAASVPWSASYEAESAAITGGTVYSQGSVSNAYGYATSGTKDVGSLNQPTSKVAFTVKVPRTGTYDLDVFYGNQSGAPATQTLTVDGGAAQTLTYGPTLNWTYRATARASVSLTAGSHTIALAKGTNEVTLDKVDLTAASTAQTLYPAAYTDVTGTPTYGYSASGITGAGSLTLDSADSAIFDVYAPNDGYYTVHTDYSSDGTGTLALDGATAVTLASTRGKVTDKCSRVYLSAGNNRITAAASGSTTLTLRDLRIAATGDTKGVTAYQAEDATLAGTAVVTSDTWASGGKYVGYIGNGADNTLTFKVDAASAGRYVMNVRYANNQVSGSGNYNTNVVSRAARIGVNGTDRTVMFRNNYSWNNYWDLPVPVTLSAGTNTITLANATAYAPNVDRITVAPLTG</sequence>
<proteinExistence type="predicted"/>
<evidence type="ECO:0000313" key="3">
    <source>
        <dbReference type="EMBL" id="MDT0488136.1"/>
    </source>
</evidence>